<evidence type="ECO:0000313" key="2">
    <source>
        <dbReference type="EMBL" id="SFC92193.1"/>
    </source>
</evidence>
<evidence type="ECO:0000313" key="3">
    <source>
        <dbReference type="Proteomes" id="UP000199207"/>
    </source>
</evidence>
<sequence>MKAVVQRRYGSPEELELREIERPSPGANEVLVRVRAASVHPDVWHTVTGRPYVLRLMGSGLRRPKQPVPGTDLAGEVVAVGTGVSRFRPGDEVFGETVRGHQWSNGGSFAEYAVAAESTLALKPAAAGFAQAAALPTSALIALQNFPPACRRPQARVLVNGAAGGVGGCAVQLATSYGAHVTGVDLADKLDVVRALGADQVLDGEAEDFTRGDARYDLVFDVLGNRPFAACRRVLDPGGRYVLIGHDRFGQAAGRVLGSLPRFLALMARAPFRPELRGGAERRDQRKMMAEVARLLESGRLAPVLDRTYPLEEYGAALRRLTEGRAQGRIVLTM</sequence>
<dbReference type="InterPro" id="IPR050700">
    <property type="entry name" value="YIM1/Zinc_Alcohol_DH_Fams"/>
</dbReference>
<dbReference type="AlphaFoldDB" id="A0A1I1NBP7"/>
<dbReference type="SUPFAM" id="SSF51735">
    <property type="entry name" value="NAD(P)-binding Rossmann-fold domains"/>
    <property type="match status" value="1"/>
</dbReference>
<dbReference type="Pfam" id="PF13602">
    <property type="entry name" value="ADH_zinc_N_2"/>
    <property type="match status" value="1"/>
</dbReference>
<dbReference type="InterPro" id="IPR011032">
    <property type="entry name" value="GroES-like_sf"/>
</dbReference>
<feature type="domain" description="Enoyl reductase (ER)" evidence="1">
    <location>
        <begin position="10"/>
        <end position="332"/>
    </location>
</feature>
<dbReference type="Proteomes" id="UP000199207">
    <property type="component" value="Unassembled WGS sequence"/>
</dbReference>
<dbReference type="Gene3D" id="3.40.50.720">
    <property type="entry name" value="NAD(P)-binding Rossmann-like Domain"/>
    <property type="match status" value="1"/>
</dbReference>
<name>A0A1I1NBP7_9ACTN</name>
<organism evidence="2 3">
    <name type="scientific">Streptomyces aidingensis</name>
    <dbReference type="NCBI Taxonomy" id="910347"/>
    <lineage>
        <taxon>Bacteria</taxon>
        <taxon>Bacillati</taxon>
        <taxon>Actinomycetota</taxon>
        <taxon>Actinomycetes</taxon>
        <taxon>Kitasatosporales</taxon>
        <taxon>Streptomycetaceae</taxon>
        <taxon>Streptomyces</taxon>
    </lineage>
</organism>
<protein>
    <submittedName>
        <fullName evidence="2">NADPH:quinone reductase</fullName>
    </submittedName>
</protein>
<dbReference type="OrthoDB" id="3727682at2"/>
<dbReference type="InterPro" id="IPR036291">
    <property type="entry name" value="NAD(P)-bd_dom_sf"/>
</dbReference>
<dbReference type="InterPro" id="IPR013154">
    <property type="entry name" value="ADH-like_N"/>
</dbReference>
<dbReference type="InterPro" id="IPR020843">
    <property type="entry name" value="ER"/>
</dbReference>
<dbReference type="GO" id="GO:0016491">
    <property type="term" value="F:oxidoreductase activity"/>
    <property type="evidence" value="ECO:0007669"/>
    <property type="project" value="InterPro"/>
</dbReference>
<dbReference type="PANTHER" id="PTHR11695:SF294">
    <property type="entry name" value="RETICULON-4-INTERACTING PROTEIN 1, MITOCHONDRIAL"/>
    <property type="match status" value="1"/>
</dbReference>
<dbReference type="Gene3D" id="3.90.180.10">
    <property type="entry name" value="Medium-chain alcohol dehydrogenases, catalytic domain"/>
    <property type="match status" value="1"/>
</dbReference>
<dbReference type="Pfam" id="PF08240">
    <property type="entry name" value="ADH_N"/>
    <property type="match status" value="1"/>
</dbReference>
<dbReference type="CDD" id="cd08267">
    <property type="entry name" value="MDR1"/>
    <property type="match status" value="1"/>
</dbReference>
<proteinExistence type="predicted"/>
<evidence type="ECO:0000259" key="1">
    <source>
        <dbReference type="SMART" id="SM00829"/>
    </source>
</evidence>
<dbReference type="RefSeq" id="WP_093839311.1">
    <property type="nucleotide sequence ID" value="NZ_FOLM01000007.1"/>
</dbReference>
<reference evidence="2 3" key="1">
    <citation type="submission" date="2016-10" db="EMBL/GenBank/DDBJ databases">
        <authorList>
            <person name="de Groot N.N."/>
        </authorList>
    </citation>
    <scope>NUCLEOTIDE SEQUENCE [LARGE SCALE GENOMIC DNA]</scope>
    <source>
        <strain evidence="2 3">CGMCC 4.5739</strain>
    </source>
</reference>
<dbReference type="STRING" id="910347.SAMN05421773_107206"/>
<keyword evidence="3" id="KW-1185">Reference proteome</keyword>
<gene>
    <name evidence="2" type="ORF">SAMN05421773_107206</name>
</gene>
<dbReference type="PANTHER" id="PTHR11695">
    <property type="entry name" value="ALCOHOL DEHYDROGENASE RELATED"/>
    <property type="match status" value="1"/>
</dbReference>
<dbReference type="SUPFAM" id="SSF50129">
    <property type="entry name" value="GroES-like"/>
    <property type="match status" value="1"/>
</dbReference>
<dbReference type="SMART" id="SM00829">
    <property type="entry name" value="PKS_ER"/>
    <property type="match status" value="1"/>
</dbReference>
<accession>A0A1I1NBP7</accession>
<dbReference type="EMBL" id="FOLM01000007">
    <property type="protein sequence ID" value="SFC92193.1"/>
    <property type="molecule type" value="Genomic_DNA"/>
</dbReference>